<dbReference type="GO" id="GO:0009097">
    <property type="term" value="P:isoleucine biosynthetic process"/>
    <property type="evidence" value="ECO:0007669"/>
    <property type="project" value="TreeGrafter"/>
</dbReference>
<dbReference type="Gene3D" id="3.40.50.970">
    <property type="match status" value="2"/>
</dbReference>
<evidence type="ECO:0000256" key="6">
    <source>
        <dbReference type="RuleBase" id="RU362132"/>
    </source>
</evidence>
<evidence type="ECO:0000259" key="9">
    <source>
        <dbReference type="Pfam" id="PF02776"/>
    </source>
</evidence>
<comment type="cofactor">
    <cofactor evidence="2">
        <name>thiamine diphosphate</name>
        <dbReference type="ChEBI" id="CHEBI:58937"/>
    </cofactor>
</comment>
<comment type="similarity">
    <text evidence="3 6">Belongs to the TPP enzyme family.</text>
</comment>
<dbReference type="GO" id="GO:0000287">
    <property type="term" value="F:magnesium ion binding"/>
    <property type="evidence" value="ECO:0007669"/>
    <property type="project" value="InterPro"/>
</dbReference>
<protein>
    <recommendedName>
        <fullName evidence="12">Acetolactate synthase</fullName>
    </recommendedName>
</protein>
<reference evidence="10" key="1">
    <citation type="submission" date="2017-05" db="EMBL/GenBank/DDBJ databases">
        <title>Complete and WGS of Bordetella genogroups.</title>
        <authorList>
            <person name="Spilker T."/>
            <person name="Lipuma J."/>
        </authorList>
    </citation>
    <scope>NUCLEOTIDE SEQUENCE</scope>
    <source>
        <strain evidence="10">AU21707</strain>
    </source>
</reference>
<dbReference type="InterPro" id="IPR011766">
    <property type="entry name" value="TPP_enzyme_TPP-bd"/>
</dbReference>
<evidence type="ECO:0000259" key="7">
    <source>
        <dbReference type="Pfam" id="PF00205"/>
    </source>
</evidence>
<dbReference type="GO" id="GO:0005948">
    <property type="term" value="C:acetolactate synthase complex"/>
    <property type="evidence" value="ECO:0007669"/>
    <property type="project" value="TreeGrafter"/>
</dbReference>
<dbReference type="GO" id="GO:0009099">
    <property type="term" value="P:L-valine biosynthetic process"/>
    <property type="evidence" value="ECO:0007669"/>
    <property type="project" value="TreeGrafter"/>
</dbReference>
<organism evidence="10 11">
    <name type="scientific">Bordetella genomosp. 9</name>
    <dbReference type="NCBI Taxonomy" id="1416803"/>
    <lineage>
        <taxon>Bacteria</taxon>
        <taxon>Pseudomonadati</taxon>
        <taxon>Pseudomonadota</taxon>
        <taxon>Betaproteobacteria</taxon>
        <taxon>Burkholderiales</taxon>
        <taxon>Alcaligenaceae</taxon>
        <taxon>Bordetella</taxon>
    </lineage>
</organism>
<dbReference type="InterPro" id="IPR045229">
    <property type="entry name" value="TPP_enz"/>
</dbReference>
<evidence type="ECO:0008006" key="12">
    <source>
        <dbReference type="Google" id="ProtNLM"/>
    </source>
</evidence>
<evidence type="ECO:0000256" key="3">
    <source>
        <dbReference type="ARBA" id="ARBA00007812"/>
    </source>
</evidence>
<evidence type="ECO:0000259" key="8">
    <source>
        <dbReference type="Pfam" id="PF02775"/>
    </source>
</evidence>
<dbReference type="InterPro" id="IPR000399">
    <property type="entry name" value="TPP-bd_CS"/>
</dbReference>
<dbReference type="GO" id="GO:0050660">
    <property type="term" value="F:flavin adenine dinucleotide binding"/>
    <property type="evidence" value="ECO:0007669"/>
    <property type="project" value="TreeGrafter"/>
</dbReference>
<dbReference type="FunFam" id="3.40.50.970:FF:000007">
    <property type="entry name" value="Acetolactate synthase"/>
    <property type="match status" value="1"/>
</dbReference>
<evidence type="ECO:0000256" key="2">
    <source>
        <dbReference type="ARBA" id="ARBA00001964"/>
    </source>
</evidence>
<dbReference type="AlphaFoldDB" id="A0A261RN31"/>
<proteinExistence type="inferred from homology"/>
<dbReference type="CDD" id="cd02004">
    <property type="entry name" value="TPP_BZL_OCoD_HPCL"/>
    <property type="match status" value="1"/>
</dbReference>
<dbReference type="PANTHER" id="PTHR18968">
    <property type="entry name" value="THIAMINE PYROPHOSPHATE ENZYMES"/>
    <property type="match status" value="1"/>
</dbReference>
<dbReference type="Proteomes" id="UP000216857">
    <property type="component" value="Unassembled WGS sequence"/>
</dbReference>
<gene>
    <name evidence="10" type="ORF">CAL26_01645</name>
</gene>
<comment type="caution">
    <text evidence="10">The sequence shown here is derived from an EMBL/GenBank/DDBJ whole genome shotgun (WGS) entry which is preliminary data.</text>
</comment>
<feature type="domain" description="Thiamine pyrophosphate enzyme TPP-binding" evidence="8">
    <location>
        <begin position="398"/>
        <end position="530"/>
    </location>
</feature>
<evidence type="ECO:0000256" key="5">
    <source>
        <dbReference type="ARBA" id="ARBA00023052"/>
    </source>
</evidence>
<feature type="domain" description="Thiamine pyrophosphate enzyme central" evidence="7">
    <location>
        <begin position="199"/>
        <end position="326"/>
    </location>
</feature>
<keyword evidence="5 6" id="KW-0786">Thiamine pyrophosphate</keyword>
<dbReference type="Pfam" id="PF02776">
    <property type="entry name" value="TPP_enzyme_N"/>
    <property type="match status" value="1"/>
</dbReference>
<evidence type="ECO:0000256" key="4">
    <source>
        <dbReference type="ARBA" id="ARBA00022723"/>
    </source>
</evidence>
<dbReference type="RefSeq" id="WP_094845200.1">
    <property type="nucleotide sequence ID" value="NZ_NEVJ01000001.1"/>
</dbReference>
<comment type="cofactor">
    <cofactor evidence="1">
        <name>Mg(2+)</name>
        <dbReference type="ChEBI" id="CHEBI:18420"/>
    </cofactor>
</comment>
<accession>A0A261RN31</accession>
<dbReference type="OrthoDB" id="2254214at2"/>
<dbReference type="InterPro" id="IPR012000">
    <property type="entry name" value="Thiamin_PyroP_enz_cen_dom"/>
</dbReference>
<dbReference type="InterPro" id="IPR029061">
    <property type="entry name" value="THDP-binding"/>
</dbReference>
<dbReference type="Gene3D" id="3.40.50.1220">
    <property type="entry name" value="TPP-binding domain"/>
    <property type="match status" value="1"/>
</dbReference>
<feature type="domain" description="Thiamine pyrophosphate enzyme N-terminal TPP-binding" evidence="9">
    <location>
        <begin position="5"/>
        <end position="122"/>
    </location>
</feature>
<dbReference type="SUPFAM" id="SSF52467">
    <property type="entry name" value="DHS-like NAD/FAD-binding domain"/>
    <property type="match status" value="1"/>
</dbReference>
<name>A0A261RN31_9BORD</name>
<dbReference type="InterPro" id="IPR012001">
    <property type="entry name" value="Thiamin_PyroP_enz_TPP-bd_dom"/>
</dbReference>
<keyword evidence="4" id="KW-0479">Metal-binding</keyword>
<dbReference type="GO" id="GO:0003984">
    <property type="term" value="F:acetolactate synthase activity"/>
    <property type="evidence" value="ECO:0007669"/>
    <property type="project" value="TreeGrafter"/>
</dbReference>
<evidence type="ECO:0000256" key="1">
    <source>
        <dbReference type="ARBA" id="ARBA00001946"/>
    </source>
</evidence>
<dbReference type="EMBL" id="NEVJ01000001">
    <property type="protein sequence ID" value="OZI26082.1"/>
    <property type="molecule type" value="Genomic_DNA"/>
</dbReference>
<dbReference type="Pfam" id="PF02775">
    <property type="entry name" value="TPP_enzyme_C"/>
    <property type="match status" value="1"/>
</dbReference>
<dbReference type="PROSITE" id="PS00187">
    <property type="entry name" value="TPP_ENZYMES"/>
    <property type="match status" value="1"/>
</dbReference>
<dbReference type="Pfam" id="PF00205">
    <property type="entry name" value="TPP_enzyme_M"/>
    <property type="match status" value="1"/>
</dbReference>
<dbReference type="SUPFAM" id="SSF52518">
    <property type="entry name" value="Thiamin diphosphate-binding fold (THDP-binding)"/>
    <property type="match status" value="2"/>
</dbReference>
<evidence type="ECO:0000313" key="10">
    <source>
        <dbReference type="EMBL" id="OZI26082.1"/>
    </source>
</evidence>
<keyword evidence="11" id="KW-1185">Reference proteome</keyword>
<dbReference type="InterPro" id="IPR029035">
    <property type="entry name" value="DHS-like_NAD/FAD-binding_dom"/>
</dbReference>
<dbReference type="CDD" id="cd07035">
    <property type="entry name" value="TPP_PYR_POX_like"/>
    <property type="match status" value="1"/>
</dbReference>
<dbReference type="GO" id="GO:0030976">
    <property type="term" value="F:thiamine pyrophosphate binding"/>
    <property type="evidence" value="ECO:0007669"/>
    <property type="project" value="InterPro"/>
</dbReference>
<evidence type="ECO:0000313" key="11">
    <source>
        <dbReference type="Proteomes" id="UP000216857"/>
    </source>
</evidence>
<dbReference type="PANTHER" id="PTHR18968:SF166">
    <property type="entry name" value="2-HYDROXYACYL-COA LYASE 2"/>
    <property type="match status" value="1"/>
</dbReference>
<sequence>MSNISGAQILARTLKVLGIDTMFYIMGGPMLEVESNCIKEGIRAIDVRHEQAGAMMAHGWGRVTGRVAVCMGCSGPGSTNMTTGVATAWADAVPVFAIGGSAPLDSLGGGRGIFQEIDQVALFRPITKMSERVTDIRRIPDMVTTALRVATSGRPGPVYLDMPGDVLYRKIDESEIVYPDPERAFARHRPHGAPQAILEAVELLAQAQRPIIMSGSGIIWAQASDALRDLVEYAGIPFYTTPQGRGVLPDDHELAMLYARSTAFREADLLLVVGTRSNYVNGHLSAPRFSADARVIQINIDPQEIGLTRPCDVGIVGDAKAVLEQLLAASRGRLDRARYAPWVSRLAGINEEKAKAAEQTLGSDKLPMHPLRLCKEVRDFLDRDAILVVDGQEILNYARQSIPTYHPGHRLNSGTFGTMGVGLPFGIGAKLAHPDKQVLVLHGDGSFGMSAMELDTAVRFGIPVVVVISLNGGWTADPDGVKPGRNLGYTRYDKMAEALGCHAEYVEDPAQVRPALERAFQSGRPAVINVRTDHMARAVTAKFSSYST</sequence>